<comment type="catalytic activity">
    <reaction evidence="13">
        <text>Preferential cleavage: (Ac)2-L-Lys-D-Ala-|-D-Ala. Also transpeptidation of peptidyl-alanyl moieties that are N-acyl substituents of D-alanine.</text>
        <dbReference type="EC" id="3.4.16.4"/>
    </reaction>
</comment>
<keyword evidence="7" id="KW-0328">Glycosyltransferase</keyword>
<dbReference type="PANTHER" id="PTHR32282:SF33">
    <property type="entry name" value="PEPTIDOGLYCAN GLYCOSYLTRANSFERASE"/>
    <property type="match status" value="1"/>
</dbReference>
<dbReference type="InterPro" id="IPR023346">
    <property type="entry name" value="Lysozyme-like_dom_sf"/>
</dbReference>
<keyword evidence="10" id="KW-0735">Signal-anchor</keyword>
<evidence type="ECO:0000256" key="16">
    <source>
        <dbReference type="SAM" id="MobiDB-lite"/>
    </source>
</evidence>
<comment type="catalytic activity">
    <reaction evidence="15">
        <text>[GlcNAc-(1-&gt;4)-Mur2Ac(oyl-L-Ala-gamma-D-Glu-L-Lys-D-Ala-D-Ala)](n)-di-trans,octa-cis-undecaprenyl diphosphate + beta-D-GlcNAc-(1-&gt;4)-Mur2Ac(oyl-L-Ala-gamma-D-Glu-L-Lys-D-Ala-D-Ala)-di-trans,octa-cis-undecaprenyl diphosphate = [GlcNAc-(1-&gt;4)-Mur2Ac(oyl-L-Ala-gamma-D-Glu-L-Lys-D-Ala-D-Ala)](n+1)-di-trans,octa-cis-undecaprenyl diphosphate + di-trans,octa-cis-undecaprenyl diphosphate + H(+)</text>
        <dbReference type="Rhea" id="RHEA:23708"/>
        <dbReference type="Rhea" id="RHEA-COMP:9602"/>
        <dbReference type="Rhea" id="RHEA-COMP:9603"/>
        <dbReference type="ChEBI" id="CHEBI:15378"/>
        <dbReference type="ChEBI" id="CHEBI:58405"/>
        <dbReference type="ChEBI" id="CHEBI:60033"/>
        <dbReference type="ChEBI" id="CHEBI:78435"/>
        <dbReference type="EC" id="2.4.99.28"/>
    </reaction>
</comment>
<evidence type="ECO:0000313" key="19">
    <source>
        <dbReference type="EMBL" id="MCU6763250.1"/>
    </source>
</evidence>
<organism evidence="19 20">
    <name type="scientific">Brotonthovivens ammoniilytica</name>
    <dbReference type="NCBI Taxonomy" id="2981725"/>
    <lineage>
        <taxon>Bacteria</taxon>
        <taxon>Bacillati</taxon>
        <taxon>Bacillota</taxon>
        <taxon>Clostridia</taxon>
        <taxon>Lachnospirales</taxon>
        <taxon>Lachnospiraceae</taxon>
        <taxon>Brotonthovivens</taxon>
    </lineage>
</organism>
<evidence type="ECO:0000256" key="15">
    <source>
        <dbReference type="ARBA" id="ARBA00049902"/>
    </source>
</evidence>
<feature type="domain" description="Glycosyl transferase family 51" evidence="18">
    <location>
        <begin position="81"/>
        <end position="263"/>
    </location>
</feature>
<dbReference type="InterPro" id="IPR050396">
    <property type="entry name" value="Glycosyltr_51/Transpeptidase"/>
</dbReference>
<dbReference type="Proteomes" id="UP001652442">
    <property type="component" value="Unassembled WGS sequence"/>
</dbReference>
<dbReference type="SUPFAM" id="SSF53955">
    <property type="entry name" value="Lysozyme-like"/>
    <property type="match status" value="1"/>
</dbReference>
<dbReference type="Gene3D" id="1.10.3810.10">
    <property type="entry name" value="Biosynthetic peptidoglycan transglycosylase-like"/>
    <property type="match status" value="1"/>
</dbReference>
<dbReference type="Gene3D" id="3.40.710.10">
    <property type="entry name" value="DD-peptidase/beta-lactamase superfamily"/>
    <property type="match status" value="1"/>
</dbReference>
<evidence type="ECO:0000256" key="5">
    <source>
        <dbReference type="ARBA" id="ARBA00022645"/>
    </source>
</evidence>
<keyword evidence="6" id="KW-0645">Protease</keyword>
<evidence type="ECO:0000256" key="6">
    <source>
        <dbReference type="ARBA" id="ARBA00022670"/>
    </source>
</evidence>
<comment type="caution">
    <text evidence="19">The sequence shown here is derived from an EMBL/GenBank/DDBJ whole genome shotgun (WGS) entry which is preliminary data.</text>
</comment>
<gene>
    <name evidence="19" type="ORF">OCV88_13100</name>
</gene>
<keyword evidence="20" id="KW-1185">Reference proteome</keyword>
<evidence type="ECO:0000256" key="9">
    <source>
        <dbReference type="ARBA" id="ARBA00022801"/>
    </source>
</evidence>
<dbReference type="SUPFAM" id="SSF56601">
    <property type="entry name" value="beta-lactamase/transpeptidase-like"/>
    <property type="match status" value="1"/>
</dbReference>
<dbReference type="EC" id="3.4.16.4" evidence="3"/>
<evidence type="ECO:0000256" key="10">
    <source>
        <dbReference type="ARBA" id="ARBA00022968"/>
    </source>
</evidence>
<keyword evidence="9" id="KW-0378">Hydrolase</keyword>
<evidence type="ECO:0000256" key="2">
    <source>
        <dbReference type="ARBA" id="ARBA00004401"/>
    </source>
</evidence>
<evidence type="ECO:0000256" key="12">
    <source>
        <dbReference type="ARBA" id="ARBA00023268"/>
    </source>
</evidence>
<dbReference type="InterPro" id="IPR036950">
    <property type="entry name" value="PBP_transglycosylase"/>
</dbReference>
<evidence type="ECO:0000256" key="4">
    <source>
        <dbReference type="ARBA" id="ARBA00018638"/>
    </source>
</evidence>
<dbReference type="EC" id="2.4.99.28" evidence="14"/>
<dbReference type="InterPro" id="IPR001460">
    <property type="entry name" value="PCN-bd_Tpept"/>
</dbReference>
<dbReference type="EMBL" id="JAOQJQ010000006">
    <property type="protein sequence ID" value="MCU6763250.1"/>
    <property type="molecule type" value="Genomic_DNA"/>
</dbReference>
<keyword evidence="10" id="KW-0812">Transmembrane</keyword>
<feature type="domain" description="Penicillin-binding protein transpeptidase" evidence="17">
    <location>
        <begin position="442"/>
        <end position="711"/>
    </location>
</feature>
<keyword evidence="8" id="KW-0808">Transferase</keyword>
<evidence type="ECO:0000313" key="20">
    <source>
        <dbReference type="Proteomes" id="UP001652442"/>
    </source>
</evidence>
<dbReference type="PANTHER" id="PTHR32282">
    <property type="entry name" value="BINDING PROTEIN TRANSPEPTIDASE, PUTATIVE-RELATED"/>
    <property type="match status" value="1"/>
</dbReference>
<evidence type="ECO:0000256" key="13">
    <source>
        <dbReference type="ARBA" id="ARBA00034000"/>
    </source>
</evidence>
<feature type="region of interest" description="Disordered" evidence="16">
    <location>
        <begin position="820"/>
        <end position="858"/>
    </location>
</feature>
<evidence type="ECO:0000256" key="11">
    <source>
        <dbReference type="ARBA" id="ARBA00023251"/>
    </source>
</evidence>
<dbReference type="InterPro" id="IPR012338">
    <property type="entry name" value="Beta-lactam/transpept-like"/>
</dbReference>
<dbReference type="Pfam" id="PF00905">
    <property type="entry name" value="Transpeptidase"/>
    <property type="match status" value="1"/>
</dbReference>
<dbReference type="Pfam" id="PF00912">
    <property type="entry name" value="Transgly"/>
    <property type="match status" value="1"/>
</dbReference>
<evidence type="ECO:0000256" key="7">
    <source>
        <dbReference type="ARBA" id="ARBA00022676"/>
    </source>
</evidence>
<evidence type="ECO:0000256" key="8">
    <source>
        <dbReference type="ARBA" id="ARBA00022679"/>
    </source>
</evidence>
<keyword evidence="11" id="KW-0046">Antibiotic resistance</keyword>
<evidence type="ECO:0000259" key="17">
    <source>
        <dbReference type="Pfam" id="PF00905"/>
    </source>
</evidence>
<keyword evidence="5" id="KW-0121">Carboxypeptidase</keyword>
<dbReference type="NCBIfam" id="TIGR02074">
    <property type="entry name" value="PBP_1a_fam"/>
    <property type="match status" value="1"/>
</dbReference>
<proteinExistence type="predicted"/>
<keyword evidence="12" id="KW-0511">Multifunctional enzyme</keyword>
<evidence type="ECO:0000256" key="3">
    <source>
        <dbReference type="ARBA" id="ARBA00012448"/>
    </source>
</evidence>
<sequence length="858" mass="94307">MNYGKKGAGRREKEFSKGNMNKKRAGVLCIKIVLILFLLAAAATVCAGAYFVKGVIDSAPEIEAIDAAPTGYMTTVLDTDGEVTAELVASGSNRVYAVLDEIPEDLQHAFVAIEDARFYDHHGIDVKGILRAGVKGLTTGSFSEGASTLTQQLLKNNVFDGWTSEGKAERVVRKLQEQYLALELEKKVSKEWIMENYLNTINLGQNTLGVQAASKRYFGKDVSDLNLSECAVLAAITQNPSKYNPITSPEDNAKRRQKVLDNMLDQGYISQEQHDEALKDDVYERIEKYNTKTQESSNVTSYFVDALTKQLIEDLQEAGYTESQAYKELYSGGLTVYSTQDSKIQKICDEEANSSSNYSGKSKISFSYALSIEREDGTVENYSDQTMLSFYRKKTGNNNFSINYDSEKEAQAAVDDYREEMLKEGGSIIGENITFTPEPQVSVTVMDQHTGTVQAIVGGRGEKSGSQTLNRATGVRRQPGSTFKILSTYAPALESGKYTLGTTVLDEPYRYQNGKEVKNANRRYQGYITIRSAIAQSVNVVAVKTLTDITPEKGYEYLKKFGFDDLTTDDVGQPMALGGLQYGVKNIELAAAFAAVANSGTYTEPILYTKVLDRDGNVLLENEPQTRSVIEESTAFLLTSAMQDVLKSGTGVAANFSGMTIAAKTGTTNDNRDTWLAGFSPYYTCVVWGGNDDNTSLTSTRYSKLIWKDIMQRIHAGKQNTGFSVPKGIVKVSICKTSGLLPLPGICDDVYTEYFAKGSEPEETCDLHVEATICKDSGLLAGDYCPDESKQDGVFIKKDAEGKVPEDTQAQILPEDTCDVHTEDTQEEGILDKIFPNLRDNKDNQGQSEGHSHDGQNE</sequence>
<comment type="subcellular location">
    <subcellularLocation>
        <location evidence="2">Cell membrane</location>
        <topology evidence="2">Single-pass type II membrane protein</topology>
    </subcellularLocation>
</comment>
<dbReference type="InterPro" id="IPR001264">
    <property type="entry name" value="Glyco_trans_51"/>
</dbReference>
<reference evidence="19 20" key="1">
    <citation type="journal article" date="2021" name="ISME Commun">
        <title>Automated analysis of genomic sequences facilitates high-throughput and comprehensive description of bacteria.</title>
        <authorList>
            <person name="Hitch T.C.A."/>
        </authorList>
    </citation>
    <scope>NUCLEOTIDE SEQUENCE [LARGE SCALE GENOMIC DNA]</scope>
    <source>
        <strain evidence="19 20">Sanger_109</strain>
    </source>
</reference>
<evidence type="ECO:0000256" key="14">
    <source>
        <dbReference type="ARBA" id="ARBA00044770"/>
    </source>
</evidence>
<accession>A0ABT2TM10</accession>
<evidence type="ECO:0000259" key="18">
    <source>
        <dbReference type="Pfam" id="PF00912"/>
    </source>
</evidence>
<name>A0ABT2TM10_9FIRM</name>
<comment type="function">
    <text evidence="1">Cell wall formation. Synthesis of cross-linked peptidoglycan from the lipid intermediates. The enzyme has a penicillin-insensitive transglycosylase N-terminal domain (formation of linear glycan strands) and a penicillin-sensitive transpeptidase C-terminal domain (cross-linking of the peptide subunits).</text>
</comment>
<protein>
    <recommendedName>
        <fullName evidence="4">Penicillin-binding protein 1A</fullName>
        <ecNumber evidence="14">2.4.99.28</ecNumber>
        <ecNumber evidence="3">3.4.16.4</ecNumber>
    </recommendedName>
</protein>
<dbReference type="RefSeq" id="WP_158425899.1">
    <property type="nucleotide sequence ID" value="NZ_JAOQJQ010000006.1"/>
</dbReference>
<evidence type="ECO:0000256" key="1">
    <source>
        <dbReference type="ARBA" id="ARBA00002624"/>
    </source>
</evidence>